<name>A0AAW0A3I8_9AGAR</name>
<reference evidence="1 2" key="1">
    <citation type="journal article" date="2024" name="J Genomics">
        <title>Draft genome sequencing and assembly of Favolaschia claudopus CIRM-BRFM 2984 isolated from oak limbs.</title>
        <authorList>
            <person name="Navarro D."/>
            <person name="Drula E."/>
            <person name="Chaduli D."/>
            <person name="Cazenave R."/>
            <person name="Ahrendt S."/>
            <person name="Wang J."/>
            <person name="Lipzen A."/>
            <person name="Daum C."/>
            <person name="Barry K."/>
            <person name="Grigoriev I.V."/>
            <person name="Favel A."/>
            <person name="Rosso M.N."/>
            <person name="Martin F."/>
        </authorList>
    </citation>
    <scope>NUCLEOTIDE SEQUENCE [LARGE SCALE GENOMIC DNA]</scope>
    <source>
        <strain evidence="1 2">CIRM-BRFM 2984</strain>
    </source>
</reference>
<sequence>MLQAASILRCLQLINVSWSELDKFTHVDMDSVIELHVTNNHWFQARPLDHIHFPKLRILRLSGAVKFHDAVLIFSDFLPHIHRLELAFPECNASPLQKLFVAAANLLELYIFSPSTAAWMCIVQLAREGKLSLLHLRLITVQGVVEEDHALLVLRCAGSGCVLQKTGLEVDARCARWVIGGEGLVEDNGNGDARDQSEDVETNSRLRPLPSLFVIW</sequence>
<evidence type="ECO:0000313" key="2">
    <source>
        <dbReference type="Proteomes" id="UP001362999"/>
    </source>
</evidence>
<dbReference type="Proteomes" id="UP001362999">
    <property type="component" value="Unassembled WGS sequence"/>
</dbReference>
<accession>A0AAW0A3I8</accession>
<keyword evidence="2" id="KW-1185">Reference proteome</keyword>
<dbReference type="SUPFAM" id="SSF52047">
    <property type="entry name" value="RNI-like"/>
    <property type="match status" value="1"/>
</dbReference>
<organism evidence="1 2">
    <name type="scientific">Favolaschia claudopus</name>
    <dbReference type="NCBI Taxonomy" id="2862362"/>
    <lineage>
        <taxon>Eukaryota</taxon>
        <taxon>Fungi</taxon>
        <taxon>Dikarya</taxon>
        <taxon>Basidiomycota</taxon>
        <taxon>Agaricomycotina</taxon>
        <taxon>Agaricomycetes</taxon>
        <taxon>Agaricomycetidae</taxon>
        <taxon>Agaricales</taxon>
        <taxon>Marasmiineae</taxon>
        <taxon>Mycenaceae</taxon>
        <taxon>Favolaschia</taxon>
    </lineage>
</organism>
<evidence type="ECO:0000313" key="1">
    <source>
        <dbReference type="EMBL" id="KAK7000644.1"/>
    </source>
</evidence>
<proteinExistence type="predicted"/>
<dbReference type="EMBL" id="JAWWNJ010000088">
    <property type="protein sequence ID" value="KAK7000644.1"/>
    <property type="molecule type" value="Genomic_DNA"/>
</dbReference>
<gene>
    <name evidence="1" type="ORF">R3P38DRAFT_3218934</name>
</gene>
<comment type="caution">
    <text evidence="1">The sequence shown here is derived from an EMBL/GenBank/DDBJ whole genome shotgun (WGS) entry which is preliminary data.</text>
</comment>
<protein>
    <submittedName>
        <fullName evidence="1">Uncharacterized protein</fullName>
    </submittedName>
</protein>
<dbReference type="AlphaFoldDB" id="A0AAW0A3I8"/>